<comment type="caution">
    <text evidence="2">The sequence shown here is derived from an EMBL/GenBank/DDBJ whole genome shotgun (WGS) entry which is preliminary data.</text>
</comment>
<sequence length="196" mass="22301">MFIRAIIHQLDKARPSHFATRSSTYTGSQGTVYLHKAFLEKTILIANLVLLVTSTCIFFVIPMVQIDVYSTESSTNSTLTWLAYSFNSGNQPLYALLDKVDNSTNSTNTTKLFDVASESFRTFVRTVLCCFYYTIISKMTDMFEKLNSTLGYGSNPEWGPLRFRMRTPREFFTVSVSGLFLSMLTLTMILDYMDPV</sequence>
<name>A0A4S2M5S0_OPIFE</name>
<evidence type="ECO:0000313" key="3">
    <source>
        <dbReference type="Proteomes" id="UP000308267"/>
    </source>
</evidence>
<keyword evidence="1" id="KW-1133">Transmembrane helix</keyword>
<dbReference type="EMBL" id="SJOL01006069">
    <property type="protein sequence ID" value="TGZ69388.1"/>
    <property type="molecule type" value="Genomic_DNA"/>
</dbReference>
<keyword evidence="1" id="KW-0472">Membrane</keyword>
<protein>
    <submittedName>
        <fullName evidence="2">Uncharacterized protein</fullName>
    </submittedName>
</protein>
<keyword evidence="1" id="KW-0812">Transmembrane</keyword>
<reference evidence="2 3" key="1">
    <citation type="journal article" date="2019" name="BMC Genomics">
        <title>New insights from Opisthorchis felineus genome: update on genomics of the epidemiologically important liver flukes.</title>
        <authorList>
            <person name="Ershov N.I."/>
            <person name="Mordvinov V.A."/>
            <person name="Prokhortchouk E.B."/>
            <person name="Pakharukova M.Y."/>
            <person name="Gunbin K.V."/>
            <person name="Ustyantsev K."/>
            <person name="Genaev M.A."/>
            <person name="Blinov A.G."/>
            <person name="Mazur A."/>
            <person name="Boulygina E."/>
            <person name="Tsygankova S."/>
            <person name="Khrameeva E."/>
            <person name="Chekanov N."/>
            <person name="Fan G."/>
            <person name="Xiao A."/>
            <person name="Zhang H."/>
            <person name="Xu X."/>
            <person name="Yang H."/>
            <person name="Solovyev V."/>
            <person name="Lee S.M."/>
            <person name="Liu X."/>
            <person name="Afonnikov D.A."/>
            <person name="Skryabin K.G."/>
        </authorList>
    </citation>
    <scope>NUCLEOTIDE SEQUENCE [LARGE SCALE GENOMIC DNA]</scope>
    <source>
        <strain evidence="2">AK-0245</strain>
        <tissue evidence="2">Whole organism</tissue>
    </source>
</reference>
<dbReference type="AlphaFoldDB" id="A0A4S2M5S0"/>
<dbReference type="OrthoDB" id="6247994at2759"/>
<keyword evidence="3" id="KW-1185">Reference proteome</keyword>
<evidence type="ECO:0000256" key="1">
    <source>
        <dbReference type="SAM" id="Phobius"/>
    </source>
</evidence>
<organism evidence="2 3">
    <name type="scientific">Opisthorchis felineus</name>
    <dbReference type="NCBI Taxonomy" id="147828"/>
    <lineage>
        <taxon>Eukaryota</taxon>
        <taxon>Metazoa</taxon>
        <taxon>Spiralia</taxon>
        <taxon>Lophotrochozoa</taxon>
        <taxon>Platyhelminthes</taxon>
        <taxon>Trematoda</taxon>
        <taxon>Digenea</taxon>
        <taxon>Opisthorchiida</taxon>
        <taxon>Opisthorchiata</taxon>
        <taxon>Opisthorchiidae</taxon>
        <taxon>Opisthorchis</taxon>
    </lineage>
</organism>
<feature type="transmembrane region" description="Helical" evidence="1">
    <location>
        <begin position="171"/>
        <end position="190"/>
    </location>
</feature>
<proteinExistence type="predicted"/>
<evidence type="ECO:0000313" key="2">
    <source>
        <dbReference type="EMBL" id="TGZ69388.1"/>
    </source>
</evidence>
<feature type="transmembrane region" description="Helical" evidence="1">
    <location>
        <begin position="43"/>
        <end position="64"/>
    </location>
</feature>
<accession>A0A4S2M5S0</accession>
<dbReference type="Proteomes" id="UP000308267">
    <property type="component" value="Unassembled WGS sequence"/>
</dbReference>
<gene>
    <name evidence="2" type="ORF">CRM22_003766</name>
</gene>